<comment type="similarity">
    <text evidence="2">Belongs to the UPF0324 family.</text>
</comment>
<evidence type="ECO:0000256" key="2">
    <source>
        <dbReference type="ARBA" id="ARBA00007977"/>
    </source>
</evidence>
<feature type="transmembrane region" description="Helical" evidence="7">
    <location>
        <begin position="36"/>
        <end position="54"/>
    </location>
</feature>
<keyword evidence="4 7" id="KW-0812">Transmembrane</keyword>
<evidence type="ECO:0000256" key="7">
    <source>
        <dbReference type="SAM" id="Phobius"/>
    </source>
</evidence>
<evidence type="ECO:0000256" key="6">
    <source>
        <dbReference type="ARBA" id="ARBA00023136"/>
    </source>
</evidence>
<gene>
    <name evidence="8" type="primary">yeiH</name>
    <name evidence="8" type="ORF">NCTC13354_00452</name>
</gene>
<dbReference type="EMBL" id="LR134476">
    <property type="protein sequence ID" value="VEI12758.1"/>
    <property type="molecule type" value="Genomic_DNA"/>
</dbReference>
<dbReference type="Pfam" id="PF03601">
    <property type="entry name" value="Cons_hypoth698"/>
    <property type="match status" value="1"/>
</dbReference>
<evidence type="ECO:0000256" key="5">
    <source>
        <dbReference type="ARBA" id="ARBA00022989"/>
    </source>
</evidence>
<feature type="transmembrane region" description="Helical" evidence="7">
    <location>
        <begin position="75"/>
        <end position="93"/>
    </location>
</feature>
<dbReference type="AlphaFoldDB" id="A0A448PCW8"/>
<dbReference type="GO" id="GO:0005886">
    <property type="term" value="C:plasma membrane"/>
    <property type="evidence" value="ECO:0007669"/>
    <property type="project" value="UniProtKB-SubCell"/>
</dbReference>
<sequence length="355" mass="35700">MLAVCEYDNETVMTRALIPGLILAGIGTALAYLINMAVPALSALLVAIILGIAARNLRLIPASAEAGLTFVSKKVLRLGVVLLGFQLSLSVIADLGLGALVTIVATVVGTFAGTIAIGRALSMSMPDRYLVATGTSICGASAIAAMAAVIDDGKNSDDVEESAATALAGVTIFGTVAMLVLPAIISATSFAHTAAGVWIGSAVHEVGQVVAAGGLVSPDALQTAVATKLGRVLTLAPMVIAVGLLMRRRAARKTVGANAPSASVSIKKPPLVPLFVAGFIAMVALRTILGLPDAHPLPSTVKTIATLLLSAAMFGMGAGVDISSVLRRGRSSIVLSLIAGVLAALISLGCVLVLI</sequence>
<reference evidence="8 9" key="1">
    <citation type="submission" date="2018-12" db="EMBL/GenBank/DDBJ databases">
        <authorList>
            <consortium name="Pathogen Informatics"/>
        </authorList>
    </citation>
    <scope>NUCLEOTIDE SEQUENCE [LARGE SCALE GENOMIC DNA]</scope>
    <source>
        <strain evidence="8 9">NCTC13354</strain>
    </source>
</reference>
<feature type="transmembrane region" description="Helical" evidence="7">
    <location>
        <begin position="12"/>
        <end position="30"/>
    </location>
</feature>
<feature type="transmembrane region" description="Helical" evidence="7">
    <location>
        <begin position="197"/>
        <end position="217"/>
    </location>
</feature>
<accession>A0A448PCW8</accession>
<feature type="transmembrane region" description="Helical" evidence="7">
    <location>
        <begin position="271"/>
        <end position="291"/>
    </location>
</feature>
<feature type="transmembrane region" description="Helical" evidence="7">
    <location>
        <begin position="162"/>
        <end position="185"/>
    </location>
</feature>
<feature type="transmembrane region" description="Helical" evidence="7">
    <location>
        <begin position="333"/>
        <end position="354"/>
    </location>
</feature>
<dbReference type="PANTHER" id="PTHR30106:SF2">
    <property type="entry name" value="UPF0324 INNER MEMBRANE PROTEIN YEIH"/>
    <property type="match status" value="1"/>
</dbReference>
<comment type="subcellular location">
    <subcellularLocation>
        <location evidence="1">Cell membrane</location>
        <topology evidence="1">Multi-pass membrane protein</topology>
    </subcellularLocation>
</comment>
<name>A0A448PCW8_9ACTO</name>
<feature type="transmembrane region" description="Helical" evidence="7">
    <location>
        <begin position="229"/>
        <end position="246"/>
    </location>
</feature>
<keyword evidence="5 7" id="KW-1133">Transmembrane helix</keyword>
<feature type="transmembrane region" description="Helical" evidence="7">
    <location>
        <begin position="303"/>
        <end position="326"/>
    </location>
</feature>
<evidence type="ECO:0000256" key="3">
    <source>
        <dbReference type="ARBA" id="ARBA00022475"/>
    </source>
</evidence>
<organism evidence="8 9">
    <name type="scientific">Trueperella bialowiezensis</name>
    <dbReference type="NCBI Taxonomy" id="312285"/>
    <lineage>
        <taxon>Bacteria</taxon>
        <taxon>Bacillati</taxon>
        <taxon>Actinomycetota</taxon>
        <taxon>Actinomycetes</taxon>
        <taxon>Actinomycetales</taxon>
        <taxon>Actinomycetaceae</taxon>
        <taxon>Trueperella</taxon>
    </lineage>
</organism>
<proteinExistence type="inferred from homology"/>
<feature type="transmembrane region" description="Helical" evidence="7">
    <location>
        <begin position="129"/>
        <end position="150"/>
    </location>
</feature>
<evidence type="ECO:0008006" key="10">
    <source>
        <dbReference type="Google" id="ProtNLM"/>
    </source>
</evidence>
<keyword evidence="9" id="KW-1185">Reference proteome</keyword>
<evidence type="ECO:0000313" key="9">
    <source>
        <dbReference type="Proteomes" id="UP000269542"/>
    </source>
</evidence>
<evidence type="ECO:0000313" key="8">
    <source>
        <dbReference type="EMBL" id="VEI12758.1"/>
    </source>
</evidence>
<evidence type="ECO:0000256" key="4">
    <source>
        <dbReference type="ARBA" id="ARBA00022692"/>
    </source>
</evidence>
<dbReference type="Proteomes" id="UP000269542">
    <property type="component" value="Chromosome"/>
</dbReference>
<dbReference type="PANTHER" id="PTHR30106">
    <property type="entry name" value="INNER MEMBRANE PROTEIN YEIH-RELATED"/>
    <property type="match status" value="1"/>
</dbReference>
<dbReference type="KEGG" id="tbw:NCTC13354_00452"/>
<dbReference type="InterPro" id="IPR018383">
    <property type="entry name" value="UPF0324_pro"/>
</dbReference>
<feature type="transmembrane region" description="Helical" evidence="7">
    <location>
        <begin position="99"/>
        <end position="117"/>
    </location>
</feature>
<evidence type="ECO:0000256" key="1">
    <source>
        <dbReference type="ARBA" id="ARBA00004651"/>
    </source>
</evidence>
<keyword evidence="6 7" id="KW-0472">Membrane</keyword>
<protein>
    <recommendedName>
        <fullName evidence="10">Sulfate exporter family transporter</fullName>
    </recommendedName>
</protein>
<keyword evidence="3" id="KW-1003">Cell membrane</keyword>